<comment type="subcellular location">
    <subcellularLocation>
        <location evidence="2">Membrane</location>
        <topology evidence="2">Single-pass membrane protein</topology>
    </subcellularLocation>
</comment>
<comment type="pathway">
    <text evidence="3">Protein modification; protein ubiquitination.</text>
</comment>
<organism evidence="18 19">
    <name type="scientific">Arachis hypogaea</name>
    <name type="common">Peanut</name>
    <dbReference type="NCBI Taxonomy" id="3818"/>
    <lineage>
        <taxon>Eukaryota</taxon>
        <taxon>Viridiplantae</taxon>
        <taxon>Streptophyta</taxon>
        <taxon>Embryophyta</taxon>
        <taxon>Tracheophyta</taxon>
        <taxon>Spermatophyta</taxon>
        <taxon>Magnoliopsida</taxon>
        <taxon>eudicotyledons</taxon>
        <taxon>Gunneridae</taxon>
        <taxon>Pentapetalae</taxon>
        <taxon>rosids</taxon>
        <taxon>fabids</taxon>
        <taxon>Fabales</taxon>
        <taxon>Fabaceae</taxon>
        <taxon>Papilionoideae</taxon>
        <taxon>50 kb inversion clade</taxon>
        <taxon>dalbergioids sensu lato</taxon>
        <taxon>Dalbergieae</taxon>
        <taxon>Pterocarpus clade</taxon>
        <taxon>Arachis</taxon>
    </lineage>
</organism>
<evidence type="ECO:0000256" key="6">
    <source>
        <dbReference type="ARBA" id="ARBA00022692"/>
    </source>
</evidence>
<evidence type="ECO:0000259" key="17">
    <source>
        <dbReference type="PROSITE" id="PS50089"/>
    </source>
</evidence>
<dbReference type="FunFam" id="3.30.40.10:FF:000233">
    <property type="entry name" value="RING-H2 finger protein ATL54"/>
    <property type="match status" value="1"/>
</dbReference>
<evidence type="ECO:0000256" key="1">
    <source>
        <dbReference type="ARBA" id="ARBA00000900"/>
    </source>
</evidence>
<keyword evidence="9" id="KW-0833">Ubl conjugation pathway</keyword>
<evidence type="ECO:0000256" key="12">
    <source>
        <dbReference type="ARBA" id="ARBA00023136"/>
    </source>
</evidence>
<comment type="similarity">
    <text evidence="13">Belongs to the RING-type zinc finger family. ATL subfamily.</text>
</comment>
<evidence type="ECO:0000256" key="14">
    <source>
        <dbReference type="PROSITE-ProRule" id="PRU00175"/>
    </source>
</evidence>
<comment type="caution">
    <text evidence="18">The sequence shown here is derived from an EMBL/GenBank/DDBJ whole genome shotgun (WGS) entry which is preliminary data.</text>
</comment>
<dbReference type="AlphaFoldDB" id="A0A444Y9G2"/>
<dbReference type="PROSITE" id="PS50089">
    <property type="entry name" value="ZF_RING_2"/>
    <property type="match status" value="1"/>
</dbReference>
<gene>
    <name evidence="18" type="ORF">Ahy_B07g086257</name>
</gene>
<feature type="region of interest" description="Disordered" evidence="15">
    <location>
        <begin position="207"/>
        <end position="240"/>
    </location>
</feature>
<keyword evidence="19" id="KW-1185">Reference proteome</keyword>
<dbReference type="CDD" id="cd16461">
    <property type="entry name" value="RING-H2_EL5-like"/>
    <property type="match status" value="1"/>
</dbReference>
<sequence>MAWKHRKLFPAQTNQTQDCSGLCDPACPYNCYTNYPDYYFSPPPPPSSTISDHSGNHISSYLIILISLFSVIFLLICLYVVKLKCYAAWCRRRLVNGSVRTQSDDEFVSENQIDHPVWLIATVGLQQSVINSITACRYRKDDGLVEGIECSVCLNEFQEGETLRLLPKCSHAFHIPCIDTWLRSHTNCPLCRARIVSNNNANSETGISNSISVGQENGGSGNGFRRNPNQEESRIEGGLSSDNMFTNFDMENSPGAGEVSELVEIEGRFSEESNSKERVDFDTCHSVSSQVLIDLIQVRGIPTDEIQTEIVANSEPEIHTADHIEDGDRVAERG</sequence>
<evidence type="ECO:0000256" key="4">
    <source>
        <dbReference type="ARBA" id="ARBA00012483"/>
    </source>
</evidence>
<evidence type="ECO:0000256" key="5">
    <source>
        <dbReference type="ARBA" id="ARBA00022679"/>
    </source>
</evidence>
<name>A0A444Y9G2_ARAHY</name>
<keyword evidence="12 16" id="KW-0472">Membrane</keyword>
<evidence type="ECO:0000256" key="11">
    <source>
        <dbReference type="ARBA" id="ARBA00022989"/>
    </source>
</evidence>
<dbReference type="Proteomes" id="UP000289738">
    <property type="component" value="Chromosome B07"/>
</dbReference>
<evidence type="ECO:0000256" key="2">
    <source>
        <dbReference type="ARBA" id="ARBA00004167"/>
    </source>
</evidence>
<feature type="domain" description="RING-type" evidence="17">
    <location>
        <begin position="150"/>
        <end position="192"/>
    </location>
</feature>
<keyword evidence="7" id="KW-0479">Metal-binding</keyword>
<dbReference type="InterPro" id="IPR001841">
    <property type="entry name" value="Znf_RING"/>
</dbReference>
<evidence type="ECO:0000256" key="3">
    <source>
        <dbReference type="ARBA" id="ARBA00004906"/>
    </source>
</evidence>
<proteinExistence type="inferred from homology"/>
<dbReference type="GO" id="GO:0061630">
    <property type="term" value="F:ubiquitin protein ligase activity"/>
    <property type="evidence" value="ECO:0007669"/>
    <property type="project" value="UniProtKB-EC"/>
</dbReference>
<dbReference type="PANTHER" id="PTHR46913">
    <property type="entry name" value="RING-H2 FINGER PROTEIN ATL16"/>
    <property type="match status" value="1"/>
</dbReference>
<evidence type="ECO:0000256" key="16">
    <source>
        <dbReference type="SAM" id="Phobius"/>
    </source>
</evidence>
<dbReference type="SUPFAM" id="SSF57850">
    <property type="entry name" value="RING/U-box"/>
    <property type="match status" value="1"/>
</dbReference>
<dbReference type="SMART" id="SM00184">
    <property type="entry name" value="RING"/>
    <property type="match status" value="1"/>
</dbReference>
<dbReference type="GO" id="GO:0016020">
    <property type="term" value="C:membrane"/>
    <property type="evidence" value="ECO:0007669"/>
    <property type="project" value="UniProtKB-SubCell"/>
</dbReference>
<evidence type="ECO:0000313" key="18">
    <source>
        <dbReference type="EMBL" id="RYQ98525.1"/>
    </source>
</evidence>
<comment type="catalytic activity">
    <reaction evidence="1">
        <text>S-ubiquitinyl-[E2 ubiquitin-conjugating enzyme]-L-cysteine + [acceptor protein]-L-lysine = [E2 ubiquitin-conjugating enzyme]-L-cysteine + N(6)-ubiquitinyl-[acceptor protein]-L-lysine.</text>
        <dbReference type="EC" id="2.3.2.27"/>
    </reaction>
</comment>
<evidence type="ECO:0000256" key="15">
    <source>
        <dbReference type="SAM" id="MobiDB-lite"/>
    </source>
</evidence>
<evidence type="ECO:0000256" key="7">
    <source>
        <dbReference type="ARBA" id="ARBA00022723"/>
    </source>
</evidence>
<dbReference type="EC" id="2.3.2.27" evidence="4"/>
<dbReference type="PANTHER" id="PTHR46913:SF19">
    <property type="entry name" value="RING-TYPE E3 UBIQUITIN TRANSFERASE"/>
    <property type="match status" value="1"/>
</dbReference>
<evidence type="ECO:0000256" key="10">
    <source>
        <dbReference type="ARBA" id="ARBA00022833"/>
    </source>
</evidence>
<evidence type="ECO:0000313" key="19">
    <source>
        <dbReference type="Proteomes" id="UP000289738"/>
    </source>
</evidence>
<dbReference type="GO" id="GO:0008270">
    <property type="term" value="F:zinc ion binding"/>
    <property type="evidence" value="ECO:0007669"/>
    <property type="project" value="UniProtKB-KW"/>
</dbReference>
<dbReference type="InterPro" id="IPR013083">
    <property type="entry name" value="Znf_RING/FYVE/PHD"/>
</dbReference>
<dbReference type="GO" id="GO:0016567">
    <property type="term" value="P:protein ubiquitination"/>
    <property type="evidence" value="ECO:0007669"/>
    <property type="project" value="UniProtKB-UniPathway"/>
</dbReference>
<keyword evidence="5" id="KW-0808">Transferase</keyword>
<feature type="transmembrane region" description="Helical" evidence="16">
    <location>
        <begin position="58"/>
        <end position="81"/>
    </location>
</feature>
<dbReference type="InterPro" id="IPR044600">
    <property type="entry name" value="ATL1/ATL16-like"/>
</dbReference>
<keyword evidence="11 16" id="KW-1133">Transmembrane helix</keyword>
<protein>
    <recommendedName>
        <fullName evidence="4">RING-type E3 ubiquitin transferase</fullName>
        <ecNumber evidence="4">2.3.2.27</ecNumber>
    </recommendedName>
</protein>
<dbReference type="OrthoDB" id="9984778at2759"/>
<keyword evidence="8 14" id="KW-0863">Zinc-finger</keyword>
<dbReference type="Gene3D" id="3.30.40.10">
    <property type="entry name" value="Zinc/RING finger domain, C3HC4 (zinc finger)"/>
    <property type="match status" value="1"/>
</dbReference>
<reference evidence="18 19" key="1">
    <citation type="submission" date="2019-01" db="EMBL/GenBank/DDBJ databases">
        <title>Sequencing of cultivated peanut Arachis hypogaea provides insights into genome evolution and oil improvement.</title>
        <authorList>
            <person name="Chen X."/>
        </authorList>
    </citation>
    <scope>NUCLEOTIDE SEQUENCE [LARGE SCALE GENOMIC DNA]</scope>
    <source>
        <strain evidence="19">cv. Fuhuasheng</strain>
        <tissue evidence="18">Leaves</tissue>
    </source>
</reference>
<dbReference type="EMBL" id="SDMP01000017">
    <property type="protein sequence ID" value="RYQ98525.1"/>
    <property type="molecule type" value="Genomic_DNA"/>
</dbReference>
<accession>A0A444Y9G2</accession>
<evidence type="ECO:0000256" key="8">
    <source>
        <dbReference type="ARBA" id="ARBA00022771"/>
    </source>
</evidence>
<dbReference type="Pfam" id="PF13639">
    <property type="entry name" value="zf-RING_2"/>
    <property type="match status" value="1"/>
</dbReference>
<keyword evidence="6 16" id="KW-0812">Transmembrane</keyword>
<dbReference type="SMART" id="SM01197">
    <property type="entry name" value="FANCL_C"/>
    <property type="match status" value="1"/>
</dbReference>
<dbReference type="UniPathway" id="UPA00143"/>
<dbReference type="STRING" id="3818.A0A444Y9G2"/>
<evidence type="ECO:0000256" key="13">
    <source>
        <dbReference type="ARBA" id="ARBA00024209"/>
    </source>
</evidence>
<evidence type="ECO:0000256" key="9">
    <source>
        <dbReference type="ARBA" id="ARBA00022786"/>
    </source>
</evidence>
<keyword evidence="10" id="KW-0862">Zinc</keyword>